<gene>
    <name evidence="1" type="ORF">H4W26_001936</name>
</gene>
<proteinExistence type="predicted"/>
<reference evidence="1 2" key="1">
    <citation type="submission" date="2020-10" db="EMBL/GenBank/DDBJ databases">
        <title>Sequencing the genomes of 1000 actinobacteria strains.</title>
        <authorList>
            <person name="Klenk H.-P."/>
        </authorList>
    </citation>
    <scope>NUCLEOTIDE SEQUENCE [LARGE SCALE GENOMIC DNA]</scope>
    <source>
        <strain evidence="1 2">DSM 15474</strain>
    </source>
</reference>
<dbReference type="RefSeq" id="WP_192591836.1">
    <property type="nucleotide sequence ID" value="NZ_JADBEE010000001.1"/>
</dbReference>
<evidence type="ECO:0000313" key="1">
    <source>
        <dbReference type="EMBL" id="MBE1515181.1"/>
    </source>
</evidence>
<organism evidence="1 2">
    <name type="scientific">Nesterenkonia halotolerans</name>
    <dbReference type="NCBI Taxonomy" id="225325"/>
    <lineage>
        <taxon>Bacteria</taxon>
        <taxon>Bacillati</taxon>
        <taxon>Actinomycetota</taxon>
        <taxon>Actinomycetes</taxon>
        <taxon>Micrococcales</taxon>
        <taxon>Micrococcaceae</taxon>
        <taxon>Nesterenkonia</taxon>
    </lineage>
</organism>
<comment type="caution">
    <text evidence="1">The sequence shown here is derived from an EMBL/GenBank/DDBJ whole genome shotgun (WGS) entry which is preliminary data.</text>
</comment>
<name>A0ABR9J861_9MICC</name>
<dbReference type="Proteomes" id="UP000636579">
    <property type="component" value="Unassembled WGS sequence"/>
</dbReference>
<accession>A0ABR9J861</accession>
<dbReference type="EMBL" id="JADBEE010000001">
    <property type="protein sequence ID" value="MBE1515181.1"/>
    <property type="molecule type" value="Genomic_DNA"/>
</dbReference>
<keyword evidence="2" id="KW-1185">Reference proteome</keyword>
<protein>
    <submittedName>
        <fullName evidence="1">Uncharacterized protein</fullName>
    </submittedName>
</protein>
<evidence type="ECO:0000313" key="2">
    <source>
        <dbReference type="Proteomes" id="UP000636579"/>
    </source>
</evidence>
<sequence length="129" mass="14920">MAWMNTGRNGWFEDWFTRYSKTIEILDEDRTGHHWRENTTGNEIALVSDGGWRMTLNREPYMSRYRAFLYLADVDQVIEQQHLLEETSHQGHFNPDETGAGRYSQIRRDSVNAIDAALRARQGAAAASN</sequence>